<comment type="subcellular location">
    <subcellularLocation>
        <location evidence="1">Secreted</location>
    </subcellularLocation>
</comment>
<keyword evidence="6" id="KW-0472">Membrane</keyword>
<evidence type="ECO:0000256" key="6">
    <source>
        <dbReference type="SAM" id="Phobius"/>
    </source>
</evidence>
<dbReference type="GO" id="GO:0005576">
    <property type="term" value="C:extracellular region"/>
    <property type="evidence" value="ECO:0007669"/>
    <property type="project" value="UniProtKB-SubCell"/>
</dbReference>
<dbReference type="AlphaFoldDB" id="A0AA38LUW3"/>
<keyword evidence="6" id="KW-0812">Transmembrane</keyword>
<dbReference type="EMBL" id="JAKWFO010000005">
    <property type="protein sequence ID" value="KAI9636330.1"/>
    <property type="molecule type" value="Genomic_DNA"/>
</dbReference>
<evidence type="ECO:0000256" key="4">
    <source>
        <dbReference type="ARBA" id="ARBA00023157"/>
    </source>
</evidence>
<dbReference type="Proteomes" id="UP001164286">
    <property type="component" value="Unassembled WGS sequence"/>
</dbReference>
<proteinExistence type="predicted"/>
<feature type="region of interest" description="Disordered" evidence="5">
    <location>
        <begin position="174"/>
        <end position="199"/>
    </location>
</feature>
<evidence type="ECO:0000256" key="2">
    <source>
        <dbReference type="ARBA" id="ARBA00022525"/>
    </source>
</evidence>
<dbReference type="Pfam" id="PF05730">
    <property type="entry name" value="CFEM"/>
    <property type="match status" value="1"/>
</dbReference>
<keyword evidence="2" id="KW-0964">Secreted</keyword>
<feature type="domain" description="CFEM" evidence="7">
    <location>
        <begin position="15"/>
        <end position="128"/>
    </location>
</feature>
<organism evidence="8 9">
    <name type="scientific">Dioszegia hungarica</name>
    <dbReference type="NCBI Taxonomy" id="4972"/>
    <lineage>
        <taxon>Eukaryota</taxon>
        <taxon>Fungi</taxon>
        <taxon>Dikarya</taxon>
        <taxon>Basidiomycota</taxon>
        <taxon>Agaricomycotina</taxon>
        <taxon>Tremellomycetes</taxon>
        <taxon>Tremellales</taxon>
        <taxon>Bulleribasidiaceae</taxon>
        <taxon>Dioszegia</taxon>
    </lineage>
</organism>
<evidence type="ECO:0000313" key="9">
    <source>
        <dbReference type="Proteomes" id="UP001164286"/>
    </source>
</evidence>
<feature type="region of interest" description="Disordered" evidence="5">
    <location>
        <begin position="243"/>
        <end position="343"/>
    </location>
</feature>
<comment type="caution">
    <text evidence="8">The sequence shown here is derived from an EMBL/GenBank/DDBJ whole genome shotgun (WGS) entry which is preliminary data.</text>
</comment>
<dbReference type="PROSITE" id="PS52012">
    <property type="entry name" value="CFEM"/>
    <property type="match status" value="1"/>
</dbReference>
<evidence type="ECO:0000256" key="3">
    <source>
        <dbReference type="ARBA" id="ARBA00022729"/>
    </source>
</evidence>
<dbReference type="InterPro" id="IPR008427">
    <property type="entry name" value="Extracellular_membr_CFEM_dom"/>
</dbReference>
<keyword evidence="9" id="KW-1185">Reference proteome</keyword>
<feature type="compositionally biased region" description="Gly residues" evidence="5">
    <location>
        <begin position="185"/>
        <end position="196"/>
    </location>
</feature>
<protein>
    <recommendedName>
        <fullName evidence="7">CFEM domain-containing protein</fullName>
    </recommendedName>
</protein>
<gene>
    <name evidence="8" type="ORF">MKK02DRAFT_45034</name>
</gene>
<keyword evidence="3" id="KW-0732">Signal</keyword>
<feature type="compositionally biased region" description="Polar residues" evidence="5">
    <location>
        <begin position="174"/>
        <end position="183"/>
    </location>
</feature>
<feature type="transmembrane region" description="Helical" evidence="6">
    <location>
        <begin position="138"/>
        <end position="159"/>
    </location>
</feature>
<reference evidence="8" key="1">
    <citation type="journal article" date="2022" name="G3 (Bethesda)">
        <title>High quality genome of the basidiomycete yeast Dioszegia hungarica PDD-24b-2 isolated from cloud water.</title>
        <authorList>
            <person name="Jarrige D."/>
            <person name="Haridas S."/>
            <person name="Bleykasten-Grosshans C."/>
            <person name="Joly M."/>
            <person name="Nadalig T."/>
            <person name="Sancelme M."/>
            <person name="Vuilleumier S."/>
            <person name="Grigoriev I.V."/>
            <person name="Amato P."/>
            <person name="Bringel F."/>
        </authorList>
    </citation>
    <scope>NUCLEOTIDE SEQUENCE</scope>
    <source>
        <strain evidence="8">PDD-24b-2</strain>
    </source>
</reference>
<sequence length="343" mass="35290">MAPPNPPFPAYQRRQAASSASAVTPSATVSGALPGTSAPPNNLECGMACIRLGDTSDCDDDQTQACLCKSGKYALSVNSCLSSRCTPADAKAGSDYSYGACLFLGVNVSTVAIPSATASIDPSTPPVVYAQTFVNVQAIMSSICAALLFLSLVLGFFACRSRARIESQSQQGSWTNMATQASRTGHGGGKSFGGVSRGNNHGLNSGFDPTATFASASYPLPNKRGTGTGAGLGLASGMERSRGFTNRLTLDEADEEWEMGDKSTRKRGEESGSGSASSFVSSSGKEEMDLKAKDGEISPVTFTTEGQGRSRAGSEVELEGSTIHLARLDRGAGGRGAGGFGRI</sequence>
<feature type="compositionally biased region" description="Low complexity" evidence="5">
    <location>
        <begin position="272"/>
        <end position="283"/>
    </location>
</feature>
<dbReference type="GeneID" id="77732409"/>
<keyword evidence="4" id="KW-1015">Disulfide bond</keyword>
<keyword evidence="6" id="KW-1133">Transmembrane helix</keyword>
<evidence type="ECO:0000256" key="5">
    <source>
        <dbReference type="SAM" id="MobiDB-lite"/>
    </source>
</evidence>
<evidence type="ECO:0000256" key="1">
    <source>
        <dbReference type="ARBA" id="ARBA00004613"/>
    </source>
</evidence>
<evidence type="ECO:0000259" key="7">
    <source>
        <dbReference type="PROSITE" id="PS52012"/>
    </source>
</evidence>
<dbReference type="RefSeq" id="XP_052946107.1">
    <property type="nucleotide sequence ID" value="XM_053093204.1"/>
</dbReference>
<accession>A0AA38LUW3</accession>
<name>A0AA38LUW3_9TREE</name>
<feature type="compositionally biased region" description="Gly residues" evidence="5">
    <location>
        <begin position="333"/>
        <end position="343"/>
    </location>
</feature>
<feature type="compositionally biased region" description="Basic and acidic residues" evidence="5">
    <location>
        <begin position="284"/>
        <end position="296"/>
    </location>
</feature>
<evidence type="ECO:0000313" key="8">
    <source>
        <dbReference type="EMBL" id="KAI9636330.1"/>
    </source>
</evidence>
<feature type="compositionally biased region" description="Basic and acidic residues" evidence="5">
    <location>
        <begin position="259"/>
        <end position="270"/>
    </location>
</feature>